<dbReference type="InterPro" id="IPR040449">
    <property type="entry name" value="Peptidase_S66_N"/>
</dbReference>
<feature type="domain" description="LD-carboxypeptidase C-terminal" evidence="4">
    <location>
        <begin position="259"/>
        <end position="386"/>
    </location>
</feature>
<reference evidence="5 6" key="1">
    <citation type="journal article" date="2019" name="PLoS ONE">
        <title>Comparative genome analysis indicates high evolutionary potential of pathogenicity genes in Colletotrichum tanaceti.</title>
        <authorList>
            <person name="Lelwala R.V."/>
            <person name="Korhonen P.K."/>
            <person name="Young N.D."/>
            <person name="Scott J.B."/>
            <person name="Ades P.A."/>
            <person name="Gasser R.B."/>
            <person name="Taylor P.W.J."/>
        </authorList>
    </citation>
    <scope>NUCLEOTIDE SEQUENCE [LARGE SCALE GENOMIC DNA]</scope>
    <source>
        <strain evidence="5">BRIP57314</strain>
    </source>
</reference>
<dbReference type="Pfam" id="PF17676">
    <property type="entry name" value="Peptidase_S66C"/>
    <property type="match status" value="1"/>
</dbReference>
<keyword evidence="5" id="KW-0121">Carboxypeptidase</keyword>
<dbReference type="Proteomes" id="UP000310108">
    <property type="component" value="Unassembled WGS sequence"/>
</dbReference>
<evidence type="ECO:0000259" key="4">
    <source>
        <dbReference type="Pfam" id="PF17676"/>
    </source>
</evidence>
<accession>A0A4U6XVD7</accession>
<evidence type="ECO:0000259" key="3">
    <source>
        <dbReference type="Pfam" id="PF02016"/>
    </source>
</evidence>
<evidence type="ECO:0000313" key="5">
    <source>
        <dbReference type="EMBL" id="TKW59934.1"/>
    </source>
</evidence>
<dbReference type="InterPro" id="IPR027478">
    <property type="entry name" value="LdcA_N"/>
</dbReference>
<sequence>MSSFPPPIFPKALPPGGKIALLSPSGRIKHIIPAPAKRAETLLRSLGYTVTTIFSNAGEESSSATAVAEDGVDPIDASIRNRLAELRDAFADPTVDMILCTLGGSTMTELIPYIAEDSSLHALVRENPKIVVGYSDITVLHWCLRALTGLRTVYGPCAFLDLSGDATSTLSSVTSFSPSTSVPQNPDEGDAYVQDFHLATLLQTISHPGQPLGPVPRSRFYAPLVPSYFFLPPSPPPPKNTRALIPSPAWIWLRPGRAEGRLFGGCLTVVSRIQGIPRITPDWRGRILFLESATGEGDQAKGNPLGRVQQAVADLAARGVFDELGGLVIGRPYGYKTEKERAEYAAVFRSLLCNGRLANRRFPILMNVDVSHTSPKVTLPMDALAALDSDKDEFSIIEAAVV</sequence>
<evidence type="ECO:0000256" key="1">
    <source>
        <dbReference type="ARBA" id="ARBA00010233"/>
    </source>
</evidence>
<dbReference type="InterPro" id="IPR003507">
    <property type="entry name" value="S66_fam"/>
</dbReference>
<keyword evidence="5" id="KW-0645">Protease</keyword>
<dbReference type="InterPro" id="IPR027461">
    <property type="entry name" value="Carboxypeptidase_A_C_sf"/>
</dbReference>
<dbReference type="SUPFAM" id="SSF141986">
    <property type="entry name" value="LD-carboxypeptidase A C-terminal domain-like"/>
    <property type="match status" value="1"/>
</dbReference>
<keyword evidence="6" id="KW-1185">Reference proteome</keyword>
<gene>
    <name evidence="5" type="ORF">CTA1_9887</name>
</gene>
<comment type="similarity">
    <text evidence="1">Belongs to the peptidase S66 family.</text>
</comment>
<organism evidence="5 6">
    <name type="scientific">Colletotrichum tanaceti</name>
    <dbReference type="NCBI Taxonomy" id="1306861"/>
    <lineage>
        <taxon>Eukaryota</taxon>
        <taxon>Fungi</taxon>
        <taxon>Dikarya</taxon>
        <taxon>Ascomycota</taxon>
        <taxon>Pezizomycotina</taxon>
        <taxon>Sordariomycetes</taxon>
        <taxon>Hypocreomycetidae</taxon>
        <taxon>Glomerellales</taxon>
        <taxon>Glomerellaceae</taxon>
        <taxon>Colletotrichum</taxon>
        <taxon>Colletotrichum destructivum species complex</taxon>
    </lineage>
</organism>
<evidence type="ECO:0000313" key="6">
    <source>
        <dbReference type="Proteomes" id="UP000310108"/>
    </source>
</evidence>
<dbReference type="STRING" id="1306861.A0A4U6XVD7"/>
<evidence type="ECO:0000256" key="2">
    <source>
        <dbReference type="ARBA" id="ARBA00022801"/>
    </source>
</evidence>
<protein>
    <submittedName>
        <fullName evidence="5">Putative carboxypeptidase</fullName>
    </submittedName>
</protein>
<dbReference type="InterPro" id="IPR029062">
    <property type="entry name" value="Class_I_gatase-like"/>
</dbReference>
<feature type="domain" description="LD-carboxypeptidase N-terminal" evidence="3">
    <location>
        <begin position="19"/>
        <end position="155"/>
    </location>
</feature>
<dbReference type="InterPro" id="IPR040921">
    <property type="entry name" value="Peptidase_S66C"/>
</dbReference>
<dbReference type="AlphaFoldDB" id="A0A4U6XVD7"/>
<dbReference type="SUPFAM" id="SSF52317">
    <property type="entry name" value="Class I glutamine amidotransferase-like"/>
    <property type="match status" value="1"/>
</dbReference>
<dbReference type="Pfam" id="PF02016">
    <property type="entry name" value="Peptidase_S66"/>
    <property type="match status" value="1"/>
</dbReference>
<proteinExistence type="inferred from homology"/>
<name>A0A4U6XVD7_9PEZI</name>
<dbReference type="PANTHER" id="PTHR30237">
    <property type="entry name" value="MURAMOYLTETRAPEPTIDE CARBOXYPEPTIDASE"/>
    <property type="match status" value="1"/>
</dbReference>
<dbReference type="Gene3D" id="3.40.50.10740">
    <property type="entry name" value="Class I glutamine amidotransferase-like"/>
    <property type="match status" value="1"/>
</dbReference>
<dbReference type="EMBL" id="PJEX01000003">
    <property type="protein sequence ID" value="TKW59934.1"/>
    <property type="molecule type" value="Genomic_DNA"/>
</dbReference>
<dbReference type="GO" id="GO:0004180">
    <property type="term" value="F:carboxypeptidase activity"/>
    <property type="evidence" value="ECO:0007669"/>
    <property type="project" value="UniProtKB-KW"/>
</dbReference>
<comment type="caution">
    <text evidence="5">The sequence shown here is derived from an EMBL/GenBank/DDBJ whole genome shotgun (WGS) entry which is preliminary data.</text>
</comment>
<dbReference type="Gene3D" id="3.50.30.60">
    <property type="entry name" value="LD-carboxypeptidase A C-terminal domain-like"/>
    <property type="match status" value="1"/>
</dbReference>
<keyword evidence="2" id="KW-0378">Hydrolase</keyword>